<dbReference type="GO" id="GO:0010181">
    <property type="term" value="F:FMN binding"/>
    <property type="evidence" value="ECO:0007669"/>
    <property type="project" value="InterPro"/>
</dbReference>
<dbReference type="Proteomes" id="UP001278500">
    <property type="component" value="Unassembled WGS sequence"/>
</dbReference>
<dbReference type="GO" id="GO:0003959">
    <property type="term" value="F:NADPH dehydrogenase activity"/>
    <property type="evidence" value="ECO:0007669"/>
    <property type="project" value="InterPro"/>
</dbReference>
<comment type="caution">
    <text evidence="2">The sequence shown here is derived from an EMBL/GenBank/DDBJ whole genome shotgun (WGS) entry which is preliminary data.</text>
</comment>
<dbReference type="AlphaFoldDB" id="A0AAE0J121"/>
<reference evidence="2" key="1">
    <citation type="journal article" date="2023" name="Mol. Phylogenet. Evol.">
        <title>Genome-scale phylogeny and comparative genomics of the fungal order Sordariales.</title>
        <authorList>
            <person name="Hensen N."/>
            <person name="Bonometti L."/>
            <person name="Westerberg I."/>
            <person name="Brannstrom I.O."/>
            <person name="Guillou S."/>
            <person name="Cros-Aarteil S."/>
            <person name="Calhoun S."/>
            <person name="Haridas S."/>
            <person name="Kuo A."/>
            <person name="Mondo S."/>
            <person name="Pangilinan J."/>
            <person name="Riley R."/>
            <person name="LaButti K."/>
            <person name="Andreopoulos B."/>
            <person name="Lipzen A."/>
            <person name="Chen C."/>
            <person name="Yan M."/>
            <person name="Daum C."/>
            <person name="Ng V."/>
            <person name="Clum A."/>
            <person name="Steindorff A."/>
            <person name="Ohm R.A."/>
            <person name="Martin F."/>
            <person name="Silar P."/>
            <person name="Natvig D.O."/>
            <person name="Lalanne C."/>
            <person name="Gautier V."/>
            <person name="Ament-Velasquez S.L."/>
            <person name="Kruys A."/>
            <person name="Hutchinson M.I."/>
            <person name="Powell A.J."/>
            <person name="Barry K."/>
            <person name="Miller A.N."/>
            <person name="Grigoriev I.V."/>
            <person name="Debuchy R."/>
            <person name="Gladieux P."/>
            <person name="Hiltunen Thoren M."/>
            <person name="Johannesson H."/>
        </authorList>
    </citation>
    <scope>NUCLEOTIDE SEQUENCE</scope>
    <source>
        <strain evidence="2">CBS 560.94</strain>
    </source>
</reference>
<dbReference type="SUPFAM" id="SSF51395">
    <property type="entry name" value="FMN-linked oxidoreductases"/>
    <property type="match status" value="1"/>
</dbReference>
<gene>
    <name evidence="2" type="ORF">B0H65DRAFT_480453</name>
</gene>
<reference evidence="2" key="2">
    <citation type="submission" date="2023-06" db="EMBL/GenBank/DDBJ databases">
        <authorList>
            <consortium name="Lawrence Berkeley National Laboratory"/>
            <person name="Haridas S."/>
            <person name="Hensen N."/>
            <person name="Bonometti L."/>
            <person name="Westerberg I."/>
            <person name="Brannstrom I.O."/>
            <person name="Guillou S."/>
            <person name="Cros-Aarteil S."/>
            <person name="Calhoun S."/>
            <person name="Kuo A."/>
            <person name="Mondo S."/>
            <person name="Pangilinan J."/>
            <person name="Riley R."/>
            <person name="Labutti K."/>
            <person name="Andreopoulos B."/>
            <person name="Lipzen A."/>
            <person name="Chen C."/>
            <person name="Yanf M."/>
            <person name="Daum C."/>
            <person name="Ng V."/>
            <person name="Clum A."/>
            <person name="Steindorff A."/>
            <person name="Ohm R."/>
            <person name="Martin F."/>
            <person name="Silar P."/>
            <person name="Natvig D."/>
            <person name="Lalanne C."/>
            <person name="Gautier V."/>
            <person name="Ament-Velasquez S.L."/>
            <person name="Kruys A."/>
            <person name="Hutchinson M.I."/>
            <person name="Powell A.J."/>
            <person name="Barry K."/>
            <person name="Miller A.N."/>
            <person name="Grigoriev I.V."/>
            <person name="Debuchy R."/>
            <person name="Gladieux P."/>
            <person name="Thoren M.H."/>
            <person name="Johannesson H."/>
        </authorList>
    </citation>
    <scope>NUCLEOTIDE SEQUENCE</scope>
    <source>
        <strain evidence="2">CBS 560.94</strain>
    </source>
</reference>
<dbReference type="InterPro" id="IPR013785">
    <property type="entry name" value="Aldolase_TIM"/>
</dbReference>
<keyword evidence="3" id="KW-1185">Reference proteome</keyword>
<dbReference type="InterPro" id="IPR001155">
    <property type="entry name" value="OxRdtase_FMN_N"/>
</dbReference>
<dbReference type="Pfam" id="PF00724">
    <property type="entry name" value="Oxidored_FMN"/>
    <property type="match status" value="1"/>
</dbReference>
<accession>A0AAE0J121</accession>
<protein>
    <submittedName>
        <fullName evidence="2">NADPH dehydrogenase</fullName>
    </submittedName>
</protein>
<dbReference type="RefSeq" id="XP_062677110.1">
    <property type="nucleotide sequence ID" value="XM_062827577.1"/>
</dbReference>
<organism evidence="2 3">
    <name type="scientific">Neurospora tetraspora</name>
    <dbReference type="NCBI Taxonomy" id="94610"/>
    <lineage>
        <taxon>Eukaryota</taxon>
        <taxon>Fungi</taxon>
        <taxon>Dikarya</taxon>
        <taxon>Ascomycota</taxon>
        <taxon>Pezizomycotina</taxon>
        <taxon>Sordariomycetes</taxon>
        <taxon>Sordariomycetidae</taxon>
        <taxon>Sordariales</taxon>
        <taxon>Sordariaceae</taxon>
        <taxon>Neurospora</taxon>
    </lineage>
</organism>
<proteinExistence type="predicted"/>
<dbReference type="Gene3D" id="3.20.20.70">
    <property type="entry name" value="Aldolase class I"/>
    <property type="match status" value="1"/>
</dbReference>
<dbReference type="GO" id="GO:0050661">
    <property type="term" value="F:NADP binding"/>
    <property type="evidence" value="ECO:0007669"/>
    <property type="project" value="InterPro"/>
</dbReference>
<name>A0AAE0J121_9PEZI</name>
<dbReference type="CDD" id="cd02932">
    <property type="entry name" value="OYE_YqiM_FMN"/>
    <property type="match status" value="1"/>
</dbReference>
<dbReference type="EMBL" id="JAUEPP010000009">
    <property type="protein sequence ID" value="KAK3334944.1"/>
    <property type="molecule type" value="Genomic_DNA"/>
</dbReference>
<evidence type="ECO:0000259" key="1">
    <source>
        <dbReference type="Pfam" id="PF00724"/>
    </source>
</evidence>
<dbReference type="InterPro" id="IPR044152">
    <property type="entry name" value="YqjM-like"/>
</dbReference>
<dbReference type="PANTHER" id="PTHR43303:SF2">
    <property type="entry name" value="INDOLEAMINE 2,3-DIOXYGENASE PYRROLE 2,3-DIOXYGENASE (AFU_ORTHOLOGUE AFUA_5G01450"/>
    <property type="match status" value="1"/>
</dbReference>
<feature type="domain" description="NADH:flavin oxidoreductase/NADH oxidase N-terminal" evidence="1">
    <location>
        <begin position="78"/>
        <end position="443"/>
    </location>
</feature>
<dbReference type="PANTHER" id="PTHR43303">
    <property type="entry name" value="NADPH DEHYDROGENASE C23G7.10C-RELATED"/>
    <property type="match status" value="1"/>
</dbReference>
<evidence type="ECO:0000313" key="3">
    <source>
        <dbReference type="Proteomes" id="UP001278500"/>
    </source>
</evidence>
<evidence type="ECO:0000313" key="2">
    <source>
        <dbReference type="EMBL" id="KAK3334944.1"/>
    </source>
</evidence>
<dbReference type="GeneID" id="87864731"/>
<sequence>MSYKRPSSLIALSRSYFPSVYPSVYLNTNNIITKMTVDAIQQKKTASPAAPGAAFYTPAQVPAAGTPLDSTPGEVPTLFTPLKIRGVELQNRFAVAPMCTYSADDGHMTDWHMVHLGSFALRGVPLTIFEATGVLPNGRITPECSGLWQDSQIAPLKRIVDYIHTQGQKAGIQLAHAGRKASTKAPWHYQRGKSELAGPEEGGWPENVWAPSAICYNEETFPQPKEMTVEQIQELVEAWKAAAQRALKAGFDLIEIHAAHGYLISEFLSPISNQRTDQYGGSFENRTRILVEITKAIRSVIPKDMPLFVRVSATEWMEYTGQPSWDLQQTIELAKILPDLGVDLLDVSSGGNNKDQKINVHTYYQIDMAEEIRAAVHAAGKKLLVGAVGLVTSAEIAKETVQEKADGKVTITRENGAKTRADMVLVARQFLKEPEFVLTVADELGVDVKAPVQYLRGPLSKRTKKLTTVP</sequence>